<keyword evidence="6" id="KW-1185">Reference proteome</keyword>
<dbReference type="GO" id="GO:0016192">
    <property type="term" value="P:vesicle-mediated transport"/>
    <property type="evidence" value="ECO:0007669"/>
    <property type="project" value="InterPro"/>
</dbReference>
<comment type="subcellular location">
    <subcellularLocation>
        <location evidence="2">Endomembrane system</location>
        <topology evidence="2">Single-pass type IV membrane protein</topology>
    </subcellularLocation>
</comment>
<reference evidence="5" key="2">
    <citation type="submission" date="2025-09" db="UniProtKB">
        <authorList>
            <consortium name="Ensembl"/>
        </authorList>
    </citation>
    <scope>IDENTIFICATION</scope>
</reference>
<dbReference type="PRINTS" id="PR00219">
    <property type="entry name" value="SYNAPTOBREVN"/>
</dbReference>
<organism evidence="5 6">
    <name type="scientific">Periophthalmus magnuspinnatus</name>
    <dbReference type="NCBI Taxonomy" id="409849"/>
    <lineage>
        <taxon>Eukaryota</taxon>
        <taxon>Metazoa</taxon>
        <taxon>Chordata</taxon>
        <taxon>Craniata</taxon>
        <taxon>Vertebrata</taxon>
        <taxon>Euteleostomi</taxon>
        <taxon>Actinopterygii</taxon>
        <taxon>Neopterygii</taxon>
        <taxon>Teleostei</taxon>
        <taxon>Neoteleostei</taxon>
        <taxon>Acanthomorphata</taxon>
        <taxon>Gobiaria</taxon>
        <taxon>Gobiiformes</taxon>
        <taxon>Gobioidei</taxon>
        <taxon>Gobiidae</taxon>
        <taxon>Oxudercinae</taxon>
        <taxon>Periophthalmus</taxon>
    </lineage>
</organism>
<evidence type="ECO:0000256" key="1">
    <source>
        <dbReference type="ARBA" id="ARBA00008025"/>
    </source>
</evidence>
<dbReference type="PROSITE" id="PS50892">
    <property type="entry name" value="V_SNARE"/>
    <property type="match status" value="1"/>
</dbReference>
<dbReference type="PANTHER" id="PTHR45701">
    <property type="entry name" value="SYNAPTOBREVIN FAMILY MEMBER"/>
    <property type="match status" value="1"/>
</dbReference>
<evidence type="ECO:0000259" key="4">
    <source>
        <dbReference type="PROSITE" id="PS50892"/>
    </source>
</evidence>
<comment type="similarity">
    <text evidence="1">Belongs to the synaptobrevin family.</text>
</comment>
<reference evidence="5" key="1">
    <citation type="submission" date="2025-08" db="UniProtKB">
        <authorList>
            <consortium name="Ensembl"/>
        </authorList>
    </citation>
    <scope>IDENTIFICATION</scope>
</reference>
<evidence type="ECO:0000256" key="2">
    <source>
        <dbReference type="ARBA" id="ARBA00046280"/>
    </source>
</evidence>
<proteinExistence type="inferred from homology"/>
<evidence type="ECO:0000313" key="6">
    <source>
        <dbReference type="Proteomes" id="UP000261520"/>
    </source>
</evidence>
<dbReference type="PROSITE" id="PS00417">
    <property type="entry name" value="SYNAPTOBREVIN"/>
    <property type="match status" value="1"/>
</dbReference>
<dbReference type="InterPro" id="IPR042855">
    <property type="entry name" value="V_SNARE_CC"/>
</dbReference>
<evidence type="ECO:0000313" key="5">
    <source>
        <dbReference type="Ensembl" id="ENSPMGP00000008909.1"/>
    </source>
</evidence>
<dbReference type="AlphaFoldDB" id="A0A3B3ZWW9"/>
<keyword evidence="3" id="KW-0175">Coiled coil</keyword>
<dbReference type="GO" id="GO:0012505">
    <property type="term" value="C:endomembrane system"/>
    <property type="evidence" value="ECO:0007669"/>
    <property type="project" value="UniProtKB-SubCell"/>
</dbReference>
<dbReference type="GO" id="GO:0016020">
    <property type="term" value="C:membrane"/>
    <property type="evidence" value="ECO:0007669"/>
    <property type="project" value="InterPro"/>
</dbReference>
<dbReference type="InterPro" id="IPR001388">
    <property type="entry name" value="Synaptobrevin-like"/>
</dbReference>
<dbReference type="InterPro" id="IPR016444">
    <property type="entry name" value="Synaptobrevin/VAMP"/>
</dbReference>
<feature type="domain" description="V-SNARE coiled-coil homology" evidence="4">
    <location>
        <begin position="6"/>
        <end position="66"/>
    </location>
</feature>
<dbReference type="Proteomes" id="UP000261520">
    <property type="component" value="Unplaced"/>
</dbReference>
<accession>A0A3B3ZWW9</accession>
<dbReference type="Gene3D" id="1.20.5.110">
    <property type="match status" value="1"/>
</dbReference>
<protein>
    <recommendedName>
        <fullName evidence="4">V-SNARE coiled-coil homology domain-containing protein</fullName>
    </recommendedName>
</protein>
<name>A0A3B3ZWW9_9GOBI</name>
<sequence>ENGSSRLQKTQQEVEEVKMIMVDNLNKADERAGKLTDLEERADNLLLKSKAFEKTTVKVKQQKQWENNKMKIIFVAIGI</sequence>
<dbReference type="Pfam" id="PF00957">
    <property type="entry name" value="Synaptobrevin"/>
    <property type="match status" value="1"/>
</dbReference>
<dbReference type="SUPFAM" id="SSF58038">
    <property type="entry name" value="SNARE fusion complex"/>
    <property type="match status" value="1"/>
</dbReference>
<dbReference type="Ensembl" id="ENSPMGT00000009490.1">
    <property type="protein sequence ID" value="ENSPMGP00000008909.1"/>
    <property type="gene ID" value="ENSPMGG00000007367.1"/>
</dbReference>
<evidence type="ECO:0000256" key="3">
    <source>
        <dbReference type="PROSITE-ProRule" id="PRU00290"/>
    </source>
</evidence>
<dbReference type="STRING" id="409849.ENSPMGP00000008909"/>